<evidence type="ECO:0000313" key="2">
    <source>
        <dbReference type="Proteomes" id="UP001215598"/>
    </source>
</evidence>
<name>A0AAD7GJZ7_9AGAR</name>
<keyword evidence="2" id="KW-1185">Reference proteome</keyword>
<reference evidence="1" key="1">
    <citation type="submission" date="2023-03" db="EMBL/GenBank/DDBJ databases">
        <title>Massive genome expansion in bonnet fungi (Mycena s.s.) driven by repeated elements and novel gene families across ecological guilds.</title>
        <authorList>
            <consortium name="Lawrence Berkeley National Laboratory"/>
            <person name="Harder C.B."/>
            <person name="Miyauchi S."/>
            <person name="Viragh M."/>
            <person name="Kuo A."/>
            <person name="Thoen E."/>
            <person name="Andreopoulos B."/>
            <person name="Lu D."/>
            <person name="Skrede I."/>
            <person name="Drula E."/>
            <person name="Henrissat B."/>
            <person name="Morin E."/>
            <person name="Kohler A."/>
            <person name="Barry K."/>
            <person name="LaButti K."/>
            <person name="Morin E."/>
            <person name="Salamov A."/>
            <person name="Lipzen A."/>
            <person name="Mereny Z."/>
            <person name="Hegedus B."/>
            <person name="Baldrian P."/>
            <person name="Stursova M."/>
            <person name="Weitz H."/>
            <person name="Taylor A."/>
            <person name="Grigoriev I.V."/>
            <person name="Nagy L.G."/>
            <person name="Martin F."/>
            <person name="Kauserud H."/>
        </authorList>
    </citation>
    <scope>NUCLEOTIDE SEQUENCE</scope>
    <source>
        <strain evidence="1">CBHHK182m</strain>
    </source>
</reference>
<dbReference type="EMBL" id="JARKIB010000805">
    <property type="protein sequence ID" value="KAJ7691524.1"/>
    <property type="molecule type" value="Genomic_DNA"/>
</dbReference>
<sequence>GEPSEITVFVGCAHEINTDGEHDSAGGLWYGPNDPRNSKIRVEPKLCSKSAGETATILFALQNIPREISINFRLKSKSIIQALTTNLSLLEDSDWAEAKDSQLLRVITALLRAKGTKCTFKEAGAEDSDPMKRAQELAMQGLTELIATPMQMDIPSYYHLKGMKLKNGTQRSFYKAIRTRRPKPQRLKTTVMLDITRHAAWGLSGSTPTDSQIWLSIRHQDITRTTRDFLWRCLHQAYKIGDHWRGIPNYDHYATCRHCQIDESMEHILLECDAPGREELWNLAQELWEMKGYAWPELSYGHVFACGLVDIRDTNGRKDEGAIRLFRILISETAHLIWKLRCTRVIERGGDPNRYFSEVEIHNRWLHCINSRLRIDALLTDVKKYGNRALKISEVQNTWNGVLMDNQNLPDIWVRQSGFLVGIPPLRPPGRNQ</sequence>
<evidence type="ECO:0000313" key="1">
    <source>
        <dbReference type="EMBL" id="KAJ7691524.1"/>
    </source>
</evidence>
<feature type="non-terminal residue" evidence="1">
    <location>
        <position position="1"/>
    </location>
</feature>
<dbReference type="GO" id="GO:0003676">
    <property type="term" value="F:nucleic acid binding"/>
    <property type="evidence" value="ECO:0007669"/>
    <property type="project" value="InterPro"/>
</dbReference>
<dbReference type="AlphaFoldDB" id="A0AAD7GJZ7"/>
<protein>
    <submittedName>
        <fullName evidence="1">Ribonuclease H-like protein</fullName>
    </submittedName>
</protein>
<accession>A0AAD7GJZ7</accession>
<comment type="caution">
    <text evidence="1">The sequence shown here is derived from an EMBL/GenBank/DDBJ whole genome shotgun (WGS) entry which is preliminary data.</text>
</comment>
<dbReference type="Proteomes" id="UP001215598">
    <property type="component" value="Unassembled WGS sequence"/>
</dbReference>
<proteinExistence type="predicted"/>
<dbReference type="Gene3D" id="3.30.420.10">
    <property type="entry name" value="Ribonuclease H-like superfamily/Ribonuclease H"/>
    <property type="match status" value="1"/>
</dbReference>
<dbReference type="InterPro" id="IPR036397">
    <property type="entry name" value="RNaseH_sf"/>
</dbReference>
<gene>
    <name evidence="1" type="ORF">B0H16DRAFT_1855119</name>
</gene>
<organism evidence="1 2">
    <name type="scientific">Mycena metata</name>
    <dbReference type="NCBI Taxonomy" id="1033252"/>
    <lineage>
        <taxon>Eukaryota</taxon>
        <taxon>Fungi</taxon>
        <taxon>Dikarya</taxon>
        <taxon>Basidiomycota</taxon>
        <taxon>Agaricomycotina</taxon>
        <taxon>Agaricomycetes</taxon>
        <taxon>Agaricomycetidae</taxon>
        <taxon>Agaricales</taxon>
        <taxon>Marasmiineae</taxon>
        <taxon>Mycenaceae</taxon>
        <taxon>Mycena</taxon>
    </lineage>
</organism>